<protein>
    <submittedName>
        <fullName evidence="2">Uncharacterized protein</fullName>
    </submittedName>
</protein>
<name>A0AAV2GBZ1_9ROSI</name>
<feature type="compositionally biased region" description="Pro residues" evidence="1">
    <location>
        <begin position="89"/>
        <end position="98"/>
    </location>
</feature>
<sequence length="98" mass="11073">MMEDREKKAKGDEEPPRESPEETTDRRLERRTSTTSPVAVSTKEEARSESDWIPSCRGRTISPPTGLLGTKTGRKRRRKEDDVFLPLANPKPPAQQLA</sequence>
<evidence type="ECO:0000256" key="1">
    <source>
        <dbReference type="SAM" id="MobiDB-lite"/>
    </source>
</evidence>
<dbReference type="Proteomes" id="UP001497516">
    <property type="component" value="Chromosome 8"/>
</dbReference>
<reference evidence="2 3" key="1">
    <citation type="submission" date="2024-04" db="EMBL/GenBank/DDBJ databases">
        <authorList>
            <person name="Fracassetti M."/>
        </authorList>
    </citation>
    <scope>NUCLEOTIDE SEQUENCE [LARGE SCALE GENOMIC DNA]</scope>
</reference>
<evidence type="ECO:0000313" key="2">
    <source>
        <dbReference type="EMBL" id="CAL1407712.1"/>
    </source>
</evidence>
<gene>
    <name evidence="2" type="ORF">LTRI10_LOCUS47364</name>
</gene>
<keyword evidence="3" id="KW-1185">Reference proteome</keyword>
<dbReference type="EMBL" id="OZ034821">
    <property type="protein sequence ID" value="CAL1407712.1"/>
    <property type="molecule type" value="Genomic_DNA"/>
</dbReference>
<proteinExistence type="predicted"/>
<organism evidence="2 3">
    <name type="scientific">Linum trigynum</name>
    <dbReference type="NCBI Taxonomy" id="586398"/>
    <lineage>
        <taxon>Eukaryota</taxon>
        <taxon>Viridiplantae</taxon>
        <taxon>Streptophyta</taxon>
        <taxon>Embryophyta</taxon>
        <taxon>Tracheophyta</taxon>
        <taxon>Spermatophyta</taxon>
        <taxon>Magnoliopsida</taxon>
        <taxon>eudicotyledons</taxon>
        <taxon>Gunneridae</taxon>
        <taxon>Pentapetalae</taxon>
        <taxon>rosids</taxon>
        <taxon>fabids</taxon>
        <taxon>Malpighiales</taxon>
        <taxon>Linaceae</taxon>
        <taxon>Linum</taxon>
    </lineage>
</organism>
<dbReference type="AlphaFoldDB" id="A0AAV2GBZ1"/>
<feature type="region of interest" description="Disordered" evidence="1">
    <location>
        <begin position="1"/>
        <end position="98"/>
    </location>
</feature>
<evidence type="ECO:0000313" key="3">
    <source>
        <dbReference type="Proteomes" id="UP001497516"/>
    </source>
</evidence>
<accession>A0AAV2GBZ1</accession>
<feature type="compositionally biased region" description="Basic and acidic residues" evidence="1">
    <location>
        <begin position="1"/>
        <end position="32"/>
    </location>
</feature>